<keyword evidence="3" id="KW-1185">Reference proteome</keyword>
<keyword evidence="2" id="KW-0489">Methyltransferase</keyword>
<proteinExistence type="predicted"/>
<evidence type="ECO:0000313" key="3">
    <source>
        <dbReference type="Proteomes" id="UP000652760"/>
    </source>
</evidence>
<dbReference type="Gene3D" id="3.40.50.150">
    <property type="entry name" value="Vaccinia Virus protein VP39"/>
    <property type="match status" value="1"/>
</dbReference>
<dbReference type="InterPro" id="IPR029063">
    <property type="entry name" value="SAM-dependent_MTases_sf"/>
</dbReference>
<dbReference type="GO" id="GO:0032259">
    <property type="term" value="P:methylation"/>
    <property type="evidence" value="ECO:0007669"/>
    <property type="project" value="UniProtKB-KW"/>
</dbReference>
<gene>
    <name evidence="2" type="ORF">JHL17_00005</name>
</gene>
<keyword evidence="2" id="KW-0808">Transferase</keyword>
<comment type="caution">
    <text evidence="2">The sequence shown here is derived from an EMBL/GenBank/DDBJ whole genome shotgun (WGS) entry which is preliminary data.</text>
</comment>
<dbReference type="Pfam" id="PF13649">
    <property type="entry name" value="Methyltransf_25"/>
    <property type="match status" value="1"/>
</dbReference>
<protein>
    <submittedName>
        <fullName evidence="2">Class I SAM-dependent methyltransferase</fullName>
    </submittedName>
</protein>
<evidence type="ECO:0000259" key="1">
    <source>
        <dbReference type="Pfam" id="PF13649"/>
    </source>
</evidence>
<sequence>MTDTADQIIGIYRRHGLAWEAGRSRSLFEKVWLDRFRALLPCGGTVLDLGCGSADPVAGYFIERGFAVTGIDTSPPLLGLARERFPEHRWLLSDMRGLSLPRRFDGILAWNSFFHLRWDDQRRMFEVFQRHGAPAAALMFTSGPAHGEAIGALQGERLFHASLDGDEYRALLDAHGFDVVAYVREDPDCNGHTVWLARARSG</sequence>
<accession>A0ABS1EXD9</accession>
<reference evidence="3" key="1">
    <citation type="submission" date="2021-01" db="EMBL/GenBank/DDBJ databases">
        <title>Genome public.</title>
        <authorList>
            <person name="Liu C."/>
            <person name="Sun Q."/>
        </authorList>
    </citation>
    <scope>NUCLEOTIDE SEQUENCE [LARGE SCALE GENOMIC DNA]</scope>
    <source>
        <strain evidence="3">YIM B02556</strain>
    </source>
</reference>
<dbReference type="RefSeq" id="WP_200190005.1">
    <property type="nucleotide sequence ID" value="NZ_JAENHM010000001.1"/>
</dbReference>
<feature type="domain" description="Methyltransferase" evidence="1">
    <location>
        <begin position="46"/>
        <end position="131"/>
    </location>
</feature>
<organism evidence="2 3">
    <name type="scientific">Azospirillum endophyticum</name>
    <dbReference type="NCBI Taxonomy" id="2800326"/>
    <lineage>
        <taxon>Bacteria</taxon>
        <taxon>Pseudomonadati</taxon>
        <taxon>Pseudomonadota</taxon>
        <taxon>Alphaproteobacteria</taxon>
        <taxon>Rhodospirillales</taxon>
        <taxon>Azospirillaceae</taxon>
        <taxon>Azospirillum</taxon>
    </lineage>
</organism>
<dbReference type="GO" id="GO:0008168">
    <property type="term" value="F:methyltransferase activity"/>
    <property type="evidence" value="ECO:0007669"/>
    <property type="project" value="UniProtKB-KW"/>
</dbReference>
<name>A0ABS1EXD9_9PROT</name>
<dbReference type="InterPro" id="IPR041698">
    <property type="entry name" value="Methyltransf_25"/>
</dbReference>
<dbReference type="SUPFAM" id="SSF53335">
    <property type="entry name" value="S-adenosyl-L-methionine-dependent methyltransferases"/>
    <property type="match status" value="1"/>
</dbReference>
<dbReference type="Proteomes" id="UP000652760">
    <property type="component" value="Unassembled WGS sequence"/>
</dbReference>
<evidence type="ECO:0000313" key="2">
    <source>
        <dbReference type="EMBL" id="MBK1835783.1"/>
    </source>
</evidence>
<dbReference type="EMBL" id="JAENHM010000001">
    <property type="protein sequence ID" value="MBK1835783.1"/>
    <property type="molecule type" value="Genomic_DNA"/>
</dbReference>
<dbReference type="CDD" id="cd02440">
    <property type="entry name" value="AdoMet_MTases"/>
    <property type="match status" value="1"/>
</dbReference>